<dbReference type="InterPro" id="IPR036390">
    <property type="entry name" value="WH_DNA-bd_sf"/>
</dbReference>
<keyword evidence="7" id="KW-1185">Reference proteome</keyword>
<name>A0A418WTX4_9PROT</name>
<dbReference type="PROSITE" id="PS50931">
    <property type="entry name" value="HTH_LYSR"/>
    <property type="match status" value="1"/>
</dbReference>
<keyword evidence="3" id="KW-0238">DNA-binding</keyword>
<dbReference type="InterPro" id="IPR005119">
    <property type="entry name" value="LysR_subst-bd"/>
</dbReference>
<dbReference type="PANTHER" id="PTHR30537:SF79">
    <property type="entry name" value="TRANSCRIPTIONAL REGULATOR-RELATED"/>
    <property type="match status" value="1"/>
</dbReference>
<organism evidence="6 7">
    <name type="scientific">Oleomonas cavernae</name>
    <dbReference type="NCBI Taxonomy" id="2320859"/>
    <lineage>
        <taxon>Bacteria</taxon>
        <taxon>Pseudomonadati</taxon>
        <taxon>Pseudomonadota</taxon>
        <taxon>Alphaproteobacteria</taxon>
        <taxon>Acetobacterales</taxon>
        <taxon>Acetobacteraceae</taxon>
        <taxon>Oleomonas</taxon>
    </lineage>
</organism>
<dbReference type="GO" id="GO:0043565">
    <property type="term" value="F:sequence-specific DNA binding"/>
    <property type="evidence" value="ECO:0007669"/>
    <property type="project" value="TreeGrafter"/>
</dbReference>
<evidence type="ECO:0000313" key="6">
    <source>
        <dbReference type="EMBL" id="RJF94712.1"/>
    </source>
</evidence>
<dbReference type="InterPro" id="IPR058163">
    <property type="entry name" value="LysR-type_TF_proteobact-type"/>
</dbReference>
<dbReference type="SUPFAM" id="SSF53850">
    <property type="entry name" value="Periplasmic binding protein-like II"/>
    <property type="match status" value="1"/>
</dbReference>
<dbReference type="Pfam" id="PF00126">
    <property type="entry name" value="HTH_1"/>
    <property type="match status" value="1"/>
</dbReference>
<dbReference type="GO" id="GO:0006351">
    <property type="term" value="P:DNA-templated transcription"/>
    <property type="evidence" value="ECO:0007669"/>
    <property type="project" value="TreeGrafter"/>
</dbReference>
<dbReference type="Gene3D" id="1.10.10.10">
    <property type="entry name" value="Winged helix-like DNA-binding domain superfamily/Winged helix DNA-binding domain"/>
    <property type="match status" value="1"/>
</dbReference>
<evidence type="ECO:0000256" key="1">
    <source>
        <dbReference type="ARBA" id="ARBA00009437"/>
    </source>
</evidence>
<sequence length="324" mass="35343">MSAFPRPLKRRSVASSVTKSYASPMSRHLPPLNATRAFEAAFRHESFAKAAAELNVSHAAVSRHIRDLELWLGVTLFERRAKGVGLTLAGRRFGAALVPAFDALEQATAAERPGQAGKRITVTLEPVFAQRWLLRRLSDFQAAQPQVEIVLDPSNRLVDVAAEGVDLGVRYGQGSWPEVDSQLLARVEVYPVAAPAIAAQLPPEPTSDDLRRFTLVHEDGELWSRWFALVDGEGSEPPSPPGLMLHDTHLAIEAAALGAGIALGDSVLDIDDLRSGRLIRLTPRAMPCYAYWIVTPPRRRLSAPARLFRDWLLATMAAALPGST</sequence>
<dbReference type="PRINTS" id="PR00039">
    <property type="entry name" value="HTHLYSR"/>
</dbReference>
<dbReference type="CDD" id="cd08432">
    <property type="entry name" value="PBP2_GcdR_TrpI_HvrB_AmpR_like"/>
    <property type="match status" value="1"/>
</dbReference>
<gene>
    <name evidence="6" type="ORF">D3874_02515</name>
</gene>
<accession>A0A418WTX4</accession>
<evidence type="ECO:0000259" key="5">
    <source>
        <dbReference type="PROSITE" id="PS50931"/>
    </source>
</evidence>
<dbReference type="Proteomes" id="UP000284605">
    <property type="component" value="Unassembled WGS sequence"/>
</dbReference>
<protein>
    <submittedName>
        <fullName evidence="6">LysR family transcriptional regulator</fullName>
    </submittedName>
</protein>
<dbReference type="SUPFAM" id="SSF46785">
    <property type="entry name" value="Winged helix' DNA-binding domain"/>
    <property type="match status" value="1"/>
</dbReference>
<dbReference type="GO" id="GO:0003700">
    <property type="term" value="F:DNA-binding transcription factor activity"/>
    <property type="evidence" value="ECO:0007669"/>
    <property type="project" value="InterPro"/>
</dbReference>
<dbReference type="InterPro" id="IPR000847">
    <property type="entry name" value="LysR_HTH_N"/>
</dbReference>
<evidence type="ECO:0000256" key="2">
    <source>
        <dbReference type="ARBA" id="ARBA00023015"/>
    </source>
</evidence>
<reference evidence="6 7" key="1">
    <citation type="submission" date="2018-09" db="EMBL/GenBank/DDBJ databases">
        <authorList>
            <person name="Zhu H."/>
        </authorList>
    </citation>
    <scope>NUCLEOTIDE SEQUENCE [LARGE SCALE GENOMIC DNA]</scope>
    <source>
        <strain evidence="6 7">K1W22B-8</strain>
    </source>
</reference>
<comment type="similarity">
    <text evidence="1">Belongs to the LysR transcriptional regulatory family.</text>
</comment>
<proteinExistence type="inferred from homology"/>
<comment type="caution">
    <text evidence="6">The sequence shown here is derived from an EMBL/GenBank/DDBJ whole genome shotgun (WGS) entry which is preliminary data.</text>
</comment>
<evidence type="ECO:0000256" key="4">
    <source>
        <dbReference type="ARBA" id="ARBA00023163"/>
    </source>
</evidence>
<evidence type="ECO:0000256" key="3">
    <source>
        <dbReference type="ARBA" id="ARBA00023125"/>
    </source>
</evidence>
<dbReference type="AlphaFoldDB" id="A0A418WTX4"/>
<evidence type="ECO:0000313" key="7">
    <source>
        <dbReference type="Proteomes" id="UP000284605"/>
    </source>
</evidence>
<dbReference type="Gene3D" id="3.40.190.10">
    <property type="entry name" value="Periplasmic binding protein-like II"/>
    <property type="match status" value="2"/>
</dbReference>
<dbReference type="PANTHER" id="PTHR30537">
    <property type="entry name" value="HTH-TYPE TRANSCRIPTIONAL REGULATOR"/>
    <property type="match status" value="1"/>
</dbReference>
<keyword evidence="4" id="KW-0804">Transcription</keyword>
<keyword evidence="2" id="KW-0805">Transcription regulation</keyword>
<feature type="domain" description="HTH lysR-type" evidence="5">
    <location>
        <begin position="30"/>
        <end position="87"/>
    </location>
</feature>
<dbReference type="InterPro" id="IPR036388">
    <property type="entry name" value="WH-like_DNA-bd_sf"/>
</dbReference>
<dbReference type="EMBL" id="QYUK01000008">
    <property type="protein sequence ID" value="RJF94712.1"/>
    <property type="molecule type" value="Genomic_DNA"/>
</dbReference>
<dbReference type="Pfam" id="PF03466">
    <property type="entry name" value="LysR_substrate"/>
    <property type="match status" value="1"/>
</dbReference>